<dbReference type="Proteomes" id="UP001174909">
    <property type="component" value="Unassembled WGS sequence"/>
</dbReference>
<evidence type="ECO:0000313" key="3">
    <source>
        <dbReference type="Proteomes" id="UP001174909"/>
    </source>
</evidence>
<comment type="caution">
    <text evidence="2">The sequence shown here is derived from an EMBL/GenBank/DDBJ whole genome shotgun (WGS) entry which is preliminary data.</text>
</comment>
<feature type="domain" description="PLD phosphodiesterase" evidence="1">
    <location>
        <begin position="93"/>
        <end position="120"/>
    </location>
</feature>
<dbReference type="GO" id="GO:0003824">
    <property type="term" value="F:catalytic activity"/>
    <property type="evidence" value="ECO:0007669"/>
    <property type="project" value="InterPro"/>
</dbReference>
<gene>
    <name evidence="2" type="ORF">GBAR_LOCUS2335</name>
</gene>
<keyword evidence="3" id="KW-1185">Reference proteome</keyword>
<proteinExistence type="predicted"/>
<dbReference type="PROSITE" id="PS50035">
    <property type="entry name" value="PLD"/>
    <property type="match status" value="1"/>
</dbReference>
<protein>
    <recommendedName>
        <fullName evidence="1">PLD phosphodiesterase domain-containing protein</fullName>
    </recommendedName>
</protein>
<evidence type="ECO:0000313" key="2">
    <source>
        <dbReference type="EMBL" id="CAI7998142.1"/>
    </source>
</evidence>
<dbReference type="EMBL" id="CASHTH010000343">
    <property type="protein sequence ID" value="CAI7998142.1"/>
    <property type="molecule type" value="Genomic_DNA"/>
</dbReference>
<dbReference type="AlphaFoldDB" id="A0AA35VYH1"/>
<evidence type="ECO:0000259" key="1">
    <source>
        <dbReference type="PROSITE" id="PS50035"/>
    </source>
</evidence>
<dbReference type="SUPFAM" id="SSF56024">
    <property type="entry name" value="Phospholipase D/nuclease"/>
    <property type="match status" value="1"/>
</dbReference>
<dbReference type="InterPro" id="IPR001736">
    <property type="entry name" value="PLipase_D/transphosphatidylase"/>
</dbReference>
<dbReference type="CDD" id="cd00138">
    <property type="entry name" value="PLDc_SF"/>
    <property type="match status" value="1"/>
</dbReference>
<dbReference type="Gene3D" id="3.30.870.10">
    <property type="entry name" value="Endonuclease Chain A"/>
    <property type="match status" value="1"/>
</dbReference>
<reference evidence="2" key="1">
    <citation type="submission" date="2023-03" db="EMBL/GenBank/DDBJ databases">
        <authorList>
            <person name="Steffen K."/>
            <person name="Cardenas P."/>
        </authorList>
    </citation>
    <scope>NUCLEOTIDE SEQUENCE</scope>
</reference>
<accession>A0AA35VYH1</accession>
<name>A0AA35VYH1_GEOBA</name>
<sequence length="296" mass="33006">MMAEGRRMQSIRSPWAATFDQFAGSIRNSAIIAAPFITRAPVERLVAKLGIRRRSVRLNLLTNLAADNAISGSLDVGALAWLCERVPNTVVRHLRYLHAKAYVADERLAIVTSSNLTNGGLYRNHELGLAITAPPAVKDIVDNLTEYGNLGVLVPCDDLTDLGMLVRRAQEQQNFANQFAPGVAGTKYQAIVNRIDERLVQLRTAGEEFAINPKRSITAQLADAVKYVLRVQGPLPTSEINPLVRDLKPELCDDEVDRVINGQSFGKRWKHDVRNAQQQLKRDGLIVLENRRWRLV</sequence>
<dbReference type="Pfam" id="PF13091">
    <property type="entry name" value="PLDc_2"/>
    <property type="match status" value="1"/>
</dbReference>
<organism evidence="2 3">
    <name type="scientific">Geodia barretti</name>
    <name type="common">Barrett's horny sponge</name>
    <dbReference type="NCBI Taxonomy" id="519541"/>
    <lineage>
        <taxon>Eukaryota</taxon>
        <taxon>Metazoa</taxon>
        <taxon>Porifera</taxon>
        <taxon>Demospongiae</taxon>
        <taxon>Heteroscleromorpha</taxon>
        <taxon>Tetractinellida</taxon>
        <taxon>Astrophorina</taxon>
        <taxon>Geodiidae</taxon>
        <taxon>Geodia</taxon>
    </lineage>
</organism>
<dbReference type="InterPro" id="IPR025202">
    <property type="entry name" value="PLD-like_dom"/>
</dbReference>